<feature type="compositionally biased region" description="Polar residues" evidence="1">
    <location>
        <begin position="552"/>
        <end position="561"/>
    </location>
</feature>
<gene>
    <name evidence="2" type="ORF">B0T26DRAFT_220783</name>
</gene>
<dbReference type="GeneID" id="85317116"/>
<dbReference type="EMBL" id="JAUIRO010000003">
    <property type="protein sequence ID" value="KAK0722474.1"/>
    <property type="molecule type" value="Genomic_DNA"/>
</dbReference>
<accession>A0AA40AV20</accession>
<feature type="compositionally biased region" description="Low complexity" evidence="1">
    <location>
        <begin position="11"/>
        <end position="22"/>
    </location>
</feature>
<dbReference type="AlphaFoldDB" id="A0AA40AV20"/>
<comment type="caution">
    <text evidence="2">The sequence shown here is derived from an EMBL/GenBank/DDBJ whole genome shotgun (WGS) entry which is preliminary data.</text>
</comment>
<evidence type="ECO:0000256" key="1">
    <source>
        <dbReference type="SAM" id="MobiDB-lite"/>
    </source>
</evidence>
<feature type="compositionally biased region" description="Basic residues" evidence="1">
    <location>
        <begin position="254"/>
        <end position="263"/>
    </location>
</feature>
<keyword evidence="3" id="KW-1185">Reference proteome</keyword>
<feature type="region of interest" description="Disordered" evidence="1">
    <location>
        <begin position="512"/>
        <end position="561"/>
    </location>
</feature>
<feature type="region of interest" description="Disordered" evidence="1">
    <location>
        <begin position="1"/>
        <end position="336"/>
    </location>
</feature>
<feature type="compositionally biased region" description="Polar residues" evidence="1">
    <location>
        <begin position="209"/>
        <end position="235"/>
    </location>
</feature>
<feature type="compositionally biased region" description="Polar residues" evidence="1">
    <location>
        <begin position="155"/>
        <end position="170"/>
    </location>
</feature>
<feature type="compositionally biased region" description="Basic and acidic residues" evidence="1">
    <location>
        <begin position="102"/>
        <end position="120"/>
    </location>
</feature>
<evidence type="ECO:0000313" key="3">
    <source>
        <dbReference type="Proteomes" id="UP001172101"/>
    </source>
</evidence>
<organism evidence="2 3">
    <name type="scientific">Lasiosphaeria miniovina</name>
    <dbReference type="NCBI Taxonomy" id="1954250"/>
    <lineage>
        <taxon>Eukaryota</taxon>
        <taxon>Fungi</taxon>
        <taxon>Dikarya</taxon>
        <taxon>Ascomycota</taxon>
        <taxon>Pezizomycotina</taxon>
        <taxon>Sordariomycetes</taxon>
        <taxon>Sordariomycetidae</taxon>
        <taxon>Sordariales</taxon>
        <taxon>Lasiosphaeriaceae</taxon>
        <taxon>Lasiosphaeria</taxon>
    </lineage>
</organism>
<reference evidence="2" key="1">
    <citation type="submission" date="2023-06" db="EMBL/GenBank/DDBJ databases">
        <title>Genome-scale phylogeny and comparative genomics of the fungal order Sordariales.</title>
        <authorList>
            <consortium name="Lawrence Berkeley National Laboratory"/>
            <person name="Hensen N."/>
            <person name="Bonometti L."/>
            <person name="Westerberg I."/>
            <person name="Brannstrom I.O."/>
            <person name="Guillou S."/>
            <person name="Cros-Aarteil S."/>
            <person name="Calhoun S."/>
            <person name="Haridas S."/>
            <person name="Kuo A."/>
            <person name="Mondo S."/>
            <person name="Pangilinan J."/>
            <person name="Riley R."/>
            <person name="LaButti K."/>
            <person name="Andreopoulos B."/>
            <person name="Lipzen A."/>
            <person name="Chen C."/>
            <person name="Yanf M."/>
            <person name="Daum C."/>
            <person name="Ng V."/>
            <person name="Clum A."/>
            <person name="Steindorff A."/>
            <person name="Ohm R."/>
            <person name="Martin F."/>
            <person name="Silar P."/>
            <person name="Natvig D."/>
            <person name="Lalanne C."/>
            <person name="Gautier V."/>
            <person name="Ament-velasquez S.L."/>
            <person name="Kruys A."/>
            <person name="Hutchinson M.I."/>
            <person name="Powell A.J."/>
            <person name="Barry K."/>
            <person name="Miller A.N."/>
            <person name="Grigoriev I.V."/>
            <person name="Debuchy R."/>
            <person name="Gladieux P."/>
            <person name="Thoren M.H."/>
            <person name="Johannesson H."/>
        </authorList>
    </citation>
    <scope>NUCLEOTIDE SEQUENCE</scope>
    <source>
        <strain evidence="2">SMH2392-1A</strain>
    </source>
</reference>
<dbReference type="Proteomes" id="UP001172101">
    <property type="component" value="Unassembled WGS sequence"/>
</dbReference>
<feature type="compositionally biased region" description="Polar residues" evidence="1">
    <location>
        <begin position="83"/>
        <end position="97"/>
    </location>
</feature>
<evidence type="ECO:0000313" key="2">
    <source>
        <dbReference type="EMBL" id="KAK0722474.1"/>
    </source>
</evidence>
<feature type="compositionally biased region" description="Pro residues" evidence="1">
    <location>
        <begin position="286"/>
        <end position="296"/>
    </location>
</feature>
<feature type="compositionally biased region" description="Low complexity" evidence="1">
    <location>
        <begin position="121"/>
        <end position="135"/>
    </location>
</feature>
<protein>
    <submittedName>
        <fullName evidence="2">Uncharacterized protein</fullName>
    </submittedName>
</protein>
<sequence>MEFSRPPSPPATLSAPTPNPSSETQLNAQAEAPIETTTPCPTPVLGSQCPPIASPLSMPLHTPRPVSEESIRQPVRSVGQHPSPLSGQEQPPGSPSHQPVRRVVERPPEKSPHSRLKEYAPRQAAQQPQQSSAENLPPPPVPESQESPKLIVNDSVWSPSPQQHQGSTLESKLVEIGPKSLGSQQPPCSSPPKDNCPTLGPELGASPWPKSSTDSVSPHQGRFQSSNPKLEQSLTGFGALVVQSKRAVTPPWRSRSRSFRKSNHSSISGQSPAGKIELPRRRLSPPQEPRPVPPATFPAVTGVAGLPRRPSSSPPRPFESSPVRSYRRAPRHAQPFIQNRRQVSPSYSALQQTRPMPVPGLHPTWDHIAAPSHVPSVPAFTPMMVTTGGVQNTSLPPELPRGITSEAEIQQSLRRAEAASAIQSHAQHHSFPNFHGRPRFDRAAQAHRSGSVARQQAAPQYRRQAAGGMPLTHRGVSVLQHYAFANSPQTVSSGSPPSVPQAQHQNIYHQDPYHQGQYHPGTYLQGTHPQGAHNQVAPYQGVHRQGGYPGGYNQSIRPQRQ</sequence>
<name>A0AA40AV20_9PEZI</name>
<dbReference type="RefSeq" id="XP_060298398.1">
    <property type="nucleotide sequence ID" value="XM_060433846.1"/>
</dbReference>
<feature type="compositionally biased region" description="Pro residues" evidence="1">
    <location>
        <begin position="1"/>
        <end position="10"/>
    </location>
</feature>
<proteinExistence type="predicted"/>